<dbReference type="GO" id="GO:0016740">
    <property type="term" value="F:transferase activity"/>
    <property type="evidence" value="ECO:0007669"/>
    <property type="project" value="UniProtKB-KW"/>
</dbReference>
<proteinExistence type="predicted"/>
<dbReference type="Pfam" id="PF04229">
    <property type="entry name" value="GrpB"/>
    <property type="match status" value="1"/>
</dbReference>
<dbReference type="EMBL" id="QPJD01000003">
    <property type="protein sequence ID" value="RCW50363.1"/>
    <property type="molecule type" value="Genomic_DNA"/>
</dbReference>
<dbReference type="Proteomes" id="UP000252415">
    <property type="component" value="Unassembled WGS sequence"/>
</dbReference>
<evidence type="ECO:0000313" key="1">
    <source>
        <dbReference type="EMBL" id="RCW50363.1"/>
    </source>
</evidence>
<gene>
    <name evidence="1" type="ORF">DFP97_103384</name>
</gene>
<organism evidence="1 2">
    <name type="scientific">Paenibacillus prosopidis</name>
    <dbReference type="NCBI Taxonomy" id="630520"/>
    <lineage>
        <taxon>Bacteria</taxon>
        <taxon>Bacillati</taxon>
        <taxon>Bacillota</taxon>
        <taxon>Bacilli</taxon>
        <taxon>Bacillales</taxon>
        <taxon>Paenibacillaceae</taxon>
        <taxon>Paenibacillus</taxon>
    </lineage>
</organism>
<dbReference type="Gene3D" id="3.30.460.10">
    <property type="entry name" value="Beta Polymerase, domain 2"/>
    <property type="match status" value="1"/>
</dbReference>
<comment type="caution">
    <text evidence="1">The sequence shown here is derived from an EMBL/GenBank/DDBJ whole genome shotgun (WGS) entry which is preliminary data.</text>
</comment>
<name>A0A368WBA8_9BACL</name>
<dbReference type="PANTHER" id="PTHR34822:SF1">
    <property type="entry name" value="GRPB FAMILY PROTEIN"/>
    <property type="match status" value="1"/>
</dbReference>
<dbReference type="SUPFAM" id="SSF81301">
    <property type="entry name" value="Nucleotidyltransferase"/>
    <property type="match status" value="1"/>
</dbReference>
<evidence type="ECO:0000313" key="2">
    <source>
        <dbReference type="Proteomes" id="UP000252415"/>
    </source>
</evidence>
<dbReference type="PANTHER" id="PTHR34822">
    <property type="entry name" value="GRPB DOMAIN PROTEIN (AFU_ORTHOLOGUE AFUA_1G01530)"/>
    <property type="match status" value="1"/>
</dbReference>
<keyword evidence="1" id="KW-0808">Transferase</keyword>
<sequence>MGRKWEVVAWTSEWHLMYEIMSKELQHIFQKEIIEIHHVGSTSVPSIGYAKPIIDILIIVENIENVSLYDGLMMGRGYRVRGENGIPGRRYFTKGENPRTHHIHIFENKNPRILTSLDLKSYLMEYPLEAAKYGLHKLKLLESYPHELYQQEKEKYTDILVMKALKWGKANRTADW</sequence>
<accession>A0A368WBA8</accession>
<reference evidence="1 2" key="1">
    <citation type="submission" date="2018-07" db="EMBL/GenBank/DDBJ databases">
        <title>Genomic Encyclopedia of Type Strains, Phase III (KMG-III): the genomes of soil and plant-associated and newly described type strains.</title>
        <authorList>
            <person name="Whitman W."/>
        </authorList>
    </citation>
    <scope>NUCLEOTIDE SEQUENCE [LARGE SCALE GENOMIC DNA]</scope>
    <source>
        <strain evidence="1 2">CECT 7506</strain>
    </source>
</reference>
<dbReference type="RefSeq" id="WP_181873380.1">
    <property type="nucleotide sequence ID" value="NZ_QPJD01000003.1"/>
</dbReference>
<dbReference type="AlphaFoldDB" id="A0A368WBA8"/>
<dbReference type="InterPro" id="IPR043519">
    <property type="entry name" value="NT_sf"/>
</dbReference>
<keyword evidence="2" id="KW-1185">Reference proteome</keyword>
<protein>
    <submittedName>
        <fullName evidence="1">GrpB-like predicted nucleotidyltransferase (UPF0157 family)</fullName>
    </submittedName>
</protein>
<dbReference type="InterPro" id="IPR007344">
    <property type="entry name" value="GrpB/CoaE"/>
</dbReference>